<proteinExistence type="predicted"/>
<organism evidence="1 2">
    <name type="scientific">Aureobasidium melanogenum</name>
    <name type="common">Aureobasidium pullulans var. melanogenum</name>
    <dbReference type="NCBI Taxonomy" id="46634"/>
    <lineage>
        <taxon>Eukaryota</taxon>
        <taxon>Fungi</taxon>
        <taxon>Dikarya</taxon>
        <taxon>Ascomycota</taxon>
        <taxon>Pezizomycotina</taxon>
        <taxon>Dothideomycetes</taxon>
        <taxon>Dothideomycetidae</taxon>
        <taxon>Dothideales</taxon>
        <taxon>Saccotheciaceae</taxon>
        <taxon>Aureobasidium</taxon>
    </lineage>
</organism>
<reference evidence="1" key="2">
    <citation type="submission" date="2021-08" db="EMBL/GenBank/DDBJ databases">
        <authorList>
            <person name="Gostincar C."/>
            <person name="Sun X."/>
            <person name="Song Z."/>
            <person name="Gunde-Cimerman N."/>
        </authorList>
    </citation>
    <scope>NUCLEOTIDE SEQUENCE</scope>
    <source>
        <strain evidence="1">EXF-9298</strain>
    </source>
</reference>
<reference evidence="1" key="1">
    <citation type="journal article" date="2021" name="J Fungi (Basel)">
        <title>Virulence traits and population genomics of the black yeast Aureobasidium melanogenum.</title>
        <authorList>
            <person name="Cernosa A."/>
            <person name="Sun X."/>
            <person name="Gostincar C."/>
            <person name="Fang C."/>
            <person name="Gunde-Cimerman N."/>
            <person name="Song Z."/>
        </authorList>
    </citation>
    <scope>NUCLEOTIDE SEQUENCE</scope>
    <source>
        <strain evidence="1">EXF-9298</strain>
    </source>
</reference>
<dbReference type="AlphaFoldDB" id="A0A9P8K0G3"/>
<name>A0A9P8K0G3_AURME</name>
<dbReference type="EMBL" id="JAHFXS010000001">
    <property type="protein sequence ID" value="KAG9991584.1"/>
    <property type="molecule type" value="Genomic_DNA"/>
</dbReference>
<protein>
    <submittedName>
        <fullName evidence="1">Uncharacterized protein</fullName>
    </submittedName>
</protein>
<accession>A0A9P8K0G3</accession>
<gene>
    <name evidence="1" type="ORF">KCU98_g188</name>
</gene>
<evidence type="ECO:0000313" key="1">
    <source>
        <dbReference type="EMBL" id="KAG9991584.1"/>
    </source>
</evidence>
<feature type="non-terminal residue" evidence="1">
    <location>
        <position position="260"/>
    </location>
</feature>
<dbReference type="Proteomes" id="UP000729357">
    <property type="component" value="Unassembled WGS sequence"/>
</dbReference>
<comment type="caution">
    <text evidence="1">The sequence shown here is derived from an EMBL/GenBank/DDBJ whole genome shotgun (WGS) entry which is preliminary data.</text>
</comment>
<evidence type="ECO:0000313" key="2">
    <source>
        <dbReference type="Proteomes" id="UP000729357"/>
    </source>
</evidence>
<keyword evidence="2" id="KW-1185">Reference proteome</keyword>
<sequence>MNLLARLVLPDVLEVVKTFIALQRFDIRSELWRSLDHPHQLPIQNSTEARHTPDVCLGGQGTSTAFEDLGGDVIDCVVCDAVGEVLSCVYQVLAAKLCRDSSGVMVADEFGDVAVRDDVFVPYSSHGGRLAHVDAFFSGVAFSISITVMLPVSERKGRASCQIQSSSASRDHAVVLNSAHLDCVLRLLKSRKGNIRINSYALPYSRKQFVVDFDPSWTAIVYVQFRDLLRQCRTCLSLVRTCGPLSNLHLPGQPWYAGII</sequence>